<dbReference type="RefSeq" id="WP_422921221.1">
    <property type="nucleotide sequence ID" value="NZ_JAMZEJ010000012.1"/>
</dbReference>
<evidence type="ECO:0000313" key="3">
    <source>
        <dbReference type="EMBL" id="MCQ8242462.1"/>
    </source>
</evidence>
<dbReference type="EMBL" id="JAMZEJ010000012">
    <property type="protein sequence ID" value="MCQ8242462.1"/>
    <property type="molecule type" value="Genomic_DNA"/>
</dbReference>
<comment type="caution">
    <text evidence="3">The sequence shown here is derived from an EMBL/GenBank/DDBJ whole genome shotgun (WGS) entry which is preliminary data.</text>
</comment>
<feature type="domain" description="Aldehyde dehydrogenase" evidence="2">
    <location>
        <begin position="44"/>
        <end position="476"/>
    </location>
</feature>
<dbReference type="InterPro" id="IPR050740">
    <property type="entry name" value="Aldehyde_DH_Superfamily"/>
</dbReference>
<proteinExistence type="predicted"/>
<dbReference type="InterPro" id="IPR016161">
    <property type="entry name" value="Ald_DH/histidinol_DH"/>
</dbReference>
<protein>
    <submittedName>
        <fullName evidence="3">Aldehyde dehydrogenase (NADP(+))</fullName>
    </submittedName>
</protein>
<evidence type="ECO:0000259" key="2">
    <source>
        <dbReference type="Pfam" id="PF00171"/>
    </source>
</evidence>
<keyword evidence="4" id="KW-1185">Reference proteome</keyword>
<dbReference type="InterPro" id="IPR016162">
    <property type="entry name" value="Ald_DH_N"/>
</dbReference>
<accession>A0ABT1W1H5</accession>
<dbReference type="Gene3D" id="3.40.309.10">
    <property type="entry name" value="Aldehyde Dehydrogenase, Chain A, domain 2"/>
    <property type="match status" value="1"/>
</dbReference>
<dbReference type="PANTHER" id="PTHR43353:SF3">
    <property type="entry name" value="ALDEHYDE DEHYDROGENASE-RELATED"/>
    <property type="match status" value="1"/>
</dbReference>
<dbReference type="PANTHER" id="PTHR43353">
    <property type="entry name" value="SUCCINATE-SEMIALDEHYDE DEHYDROGENASE, MITOCHONDRIAL"/>
    <property type="match status" value="1"/>
</dbReference>
<reference evidence="3 4" key="1">
    <citation type="submission" date="2022-06" db="EMBL/GenBank/DDBJ databases">
        <title>Rhizosaccharibacter gen. nov. sp. nov. KSS12, endophytic bacteria isolated from sugarcane.</title>
        <authorList>
            <person name="Pitiwittayakul N."/>
        </authorList>
    </citation>
    <scope>NUCLEOTIDE SEQUENCE [LARGE SCALE GENOMIC DNA]</scope>
    <source>
        <strain evidence="3 4">KSS12</strain>
    </source>
</reference>
<evidence type="ECO:0000313" key="4">
    <source>
        <dbReference type="Proteomes" id="UP001524547"/>
    </source>
</evidence>
<dbReference type="CDD" id="cd07129">
    <property type="entry name" value="ALDH_KGSADH"/>
    <property type="match status" value="1"/>
</dbReference>
<name>A0ABT1W1H5_9PROT</name>
<dbReference type="InterPro" id="IPR015590">
    <property type="entry name" value="Aldehyde_DH_dom"/>
</dbReference>
<organism evidence="3 4">
    <name type="scientific">Rhizosaccharibacter radicis</name>
    <dbReference type="NCBI Taxonomy" id="2782605"/>
    <lineage>
        <taxon>Bacteria</taxon>
        <taxon>Pseudomonadati</taxon>
        <taxon>Pseudomonadota</taxon>
        <taxon>Alphaproteobacteria</taxon>
        <taxon>Acetobacterales</taxon>
        <taxon>Acetobacteraceae</taxon>
        <taxon>Rhizosaccharibacter</taxon>
    </lineage>
</organism>
<dbReference type="Pfam" id="PF00171">
    <property type="entry name" value="Aldedh"/>
    <property type="match status" value="1"/>
</dbReference>
<keyword evidence="1" id="KW-0560">Oxidoreductase</keyword>
<dbReference type="Gene3D" id="3.40.605.10">
    <property type="entry name" value="Aldehyde Dehydrogenase, Chain A, domain 1"/>
    <property type="match status" value="1"/>
</dbReference>
<dbReference type="Proteomes" id="UP001524547">
    <property type="component" value="Unassembled WGS sequence"/>
</dbReference>
<evidence type="ECO:0000256" key="1">
    <source>
        <dbReference type="ARBA" id="ARBA00023002"/>
    </source>
</evidence>
<sequence>MPDPSPVPPGAFNGALLIGDDEVHAGRRFTAVAAATGMELPGGFVCAEAEHVTEACRLADAAFDGLRRSSPERRATFLEQIATEIVALGDDLTDRACAETGLPRARIQGETGRTVGQLRAFARLLRGGASPGARIDPALPDRTPLPRPDLRQMRIGIGPVAVFGASNFPLAFSVAGGDTAAALAAGCPVVVRAHPAHPGTSELVGRAVLAAARACDMPEGVFSLLGGPDHAVGAALAADPHVAAIAFTGSRRGGLALAAIAASRPVPVPVFAEMSSINPVFLLPGALAARSEALAAGFVQSLSLGAGQFCTNPGLLVATEGAELAEFLRSAAALVRGVPQAVMLSGGIRDAFEAGVARWEAHPGVERVAASDAEACSGGCRAALFRTDARRFLDDPALSEEVFGAASLVVTCRNEAEMIAVATALEGQLTATLQLDAAADLSLARRLLPVLERRAGRILCNAWPTGVEVSAAMVHGGPFPATTDARTSSVGTVAIERFLRPVCFQDLPEALLPPELLDANPLNLPRLVDGQPVAGS</sequence>
<dbReference type="InterPro" id="IPR044151">
    <property type="entry name" value="ALDH_KGSADH"/>
</dbReference>
<dbReference type="InterPro" id="IPR016163">
    <property type="entry name" value="Ald_DH_C"/>
</dbReference>
<dbReference type="SUPFAM" id="SSF53720">
    <property type="entry name" value="ALDH-like"/>
    <property type="match status" value="1"/>
</dbReference>
<gene>
    <name evidence="3" type="ORF">NFI88_16635</name>
</gene>